<evidence type="ECO:0000313" key="2">
    <source>
        <dbReference type="Proteomes" id="UP000238479"/>
    </source>
</evidence>
<protein>
    <submittedName>
        <fullName evidence="1">Uncharacterized protein</fullName>
    </submittedName>
</protein>
<dbReference type="Gramene" id="PRQ34862">
    <property type="protein sequence ID" value="PRQ34862"/>
    <property type="gene ID" value="RchiOBHm_Chr5g0073741"/>
</dbReference>
<gene>
    <name evidence="1" type="ORF">RchiOBHm_Chr5g0073741</name>
</gene>
<sequence length="53" mass="5924">MLEVKLALAAHFGEGDLNWVKLFNGLRSIEIPTKIPKFISLLLQSQFPITAVD</sequence>
<comment type="caution">
    <text evidence="1">The sequence shown here is derived from an EMBL/GenBank/DDBJ whole genome shotgun (WGS) entry which is preliminary data.</text>
</comment>
<name>A0A2P6QL19_ROSCH</name>
<dbReference type="AlphaFoldDB" id="A0A2P6QL19"/>
<accession>A0A2P6QL19</accession>
<organism evidence="1 2">
    <name type="scientific">Rosa chinensis</name>
    <name type="common">China rose</name>
    <dbReference type="NCBI Taxonomy" id="74649"/>
    <lineage>
        <taxon>Eukaryota</taxon>
        <taxon>Viridiplantae</taxon>
        <taxon>Streptophyta</taxon>
        <taxon>Embryophyta</taxon>
        <taxon>Tracheophyta</taxon>
        <taxon>Spermatophyta</taxon>
        <taxon>Magnoliopsida</taxon>
        <taxon>eudicotyledons</taxon>
        <taxon>Gunneridae</taxon>
        <taxon>Pentapetalae</taxon>
        <taxon>rosids</taxon>
        <taxon>fabids</taxon>
        <taxon>Rosales</taxon>
        <taxon>Rosaceae</taxon>
        <taxon>Rosoideae</taxon>
        <taxon>Rosoideae incertae sedis</taxon>
        <taxon>Rosa</taxon>
    </lineage>
</organism>
<keyword evidence="2" id="KW-1185">Reference proteome</keyword>
<dbReference type="EMBL" id="PDCK01000043">
    <property type="protein sequence ID" value="PRQ34862.1"/>
    <property type="molecule type" value="Genomic_DNA"/>
</dbReference>
<evidence type="ECO:0000313" key="1">
    <source>
        <dbReference type="EMBL" id="PRQ34862.1"/>
    </source>
</evidence>
<proteinExistence type="predicted"/>
<reference evidence="1 2" key="1">
    <citation type="journal article" date="2018" name="Nat. Genet.">
        <title>The Rosa genome provides new insights in the design of modern roses.</title>
        <authorList>
            <person name="Bendahmane M."/>
        </authorList>
    </citation>
    <scope>NUCLEOTIDE SEQUENCE [LARGE SCALE GENOMIC DNA]</scope>
    <source>
        <strain evidence="2">cv. Old Blush</strain>
    </source>
</reference>
<dbReference type="Proteomes" id="UP000238479">
    <property type="component" value="Chromosome 5"/>
</dbReference>